<name>A0A0B8QS08_9VIBR</name>
<dbReference type="NCBIfam" id="TIGR03902">
    <property type="entry name" value="rhom_GG_sort"/>
    <property type="match status" value="1"/>
</dbReference>
<dbReference type="PANTHER" id="PTHR43731">
    <property type="entry name" value="RHOMBOID PROTEASE"/>
    <property type="match status" value="1"/>
</dbReference>
<organism evidence="7 8">
    <name type="scientific">Vibrio ishigakensis</name>
    <dbReference type="NCBI Taxonomy" id="1481914"/>
    <lineage>
        <taxon>Bacteria</taxon>
        <taxon>Pseudomonadati</taxon>
        <taxon>Pseudomonadota</taxon>
        <taxon>Gammaproteobacteria</taxon>
        <taxon>Vibrionales</taxon>
        <taxon>Vibrionaceae</taxon>
        <taxon>Vibrio</taxon>
    </lineage>
</organism>
<evidence type="ECO:0000256" key="4">
    <source>
        <dbReference type="ARBA" id="ARBA00023136"/>
    </source>
</evidence>
<dbReference type="InterPro" id="IPR023826">
    <property type="entry name" value="Rhom-like_SP_proteobac"/>
</dbReference>
<evidence type="ECO:0000313" key="7">
    <source>
        <dbReference type="EMBL" id="GAM77818.1"/>
    </source>
</evidence>
<keyword evidence="2 5" id="KW-0812">Transmembrane</keyword>
<dbReference type="GO" id="GO:0016020">
    <property type="term" value="C:membrane"/>
    <property type="evidence" value="ECO:0007669"/>
    <property type="project" value="UniProtKB-SubCell"/>
</dbReference>
<evidence type="ECO:0000256" key="2">
    <source>
        <dbReference type="ARBA" id="ARBA00022692"/>
    </source>
</evidence>
<dbReference type="PANTHER" id="PTHR43731:SF16">
    <property type="entry name" value="RHOMBOSORTASE"/>
    <property type="match status" value="1"/>
</dbReference>
<keyword evidence="4 5" id="KW-0472">Membrane</keyword>
<evidence type="ECO:0000256" key="3">
    <source>
        <dbReference type="ARBA" id="ARBA00022989"/>
    </source>
</evidence>
<dbReference type="InterPro" id="IPR022764">
    <property type="entry name" value="Peptidase_S54_rhomboid_dom"/>
</dbReference>
<dbReference type="STRING" id="1481914.JCM19241_4482"/>
<proteinExistence type="predicted"/>
<protein>
    <submittedName>
        <fullName evidence="7">Membrane protein</fullName>
    </submittedName>
</protein>
<gene>
    <name evidence="7" type="ORF">JCM19241_4482</name>
</gene>
<dbReference type="Pfam" id="PF01694">
    <property type="entry name" value="Rhomboid"/>
    <property type="match status" value="1"/>
</dbReference>
<feature type="transmembrane region" description="Helical" evidence="5">
    <location>
        <begin position="47"/>
        <end position="66"/>
    </location>
</feature>
<dbReference type="SUPFAM" id="SSF144091">
    <property type="entry name" value="Rhomboid-like"/>
    <property type="match status" value="1"/>
</dbReference>
<evidence type="ECO:0000256" key="5">
    <source>
        <dbReference type="SAM" id="Phobius"/>
    </source>
</evidence>
<reference evidence="7 8" key="1">
    <citation type="submission" date="2015-01" db="EMBL/GenBank/DDBJ databases">
        <title>Vibrio sp. C94 JCM 19241 whole genome shotgun sequence.</title>
        <authorList>
            <person name="Sawabe T."/>
            <person name="Meirelles P."/>
            <person name="Feng G."/>
            <person name="Sayaka M."/>
            <person name="Hattori M."/>
            <person name="Ohkuma M."/>
        </authorList>
    </citation>
    <scope>NUCLEOTIDE SEQUENCE [LARGE SCALE GENOMIC DNA]</scope>
    <source>
        <strain evidence="8">JCM 19241</strain>
    </source>
</reference>
<dbReference type="GO" id="GO:0004252">
    <property type="term" value="F:serine-type endopeptidase activity"/>
    <property type="evidence" value="ECO:0007669"/>
    <property type="project" value="InterPro"/>
</dbReference>
<dbReference type="EMBL" id="BBSC01000010">
    <property type="protein sequence ID" value="GAM77818.1"/>
    <property type="molecule type" value="Genomic_DNA"/>
</dbReference>
<dbReference type="Proteomes" id="UP000031666">
    <property type="component" value="Unassembled WGS sequence"/>
</dbReference>
<feature type="transmembrane region" description="Helical" evidence="5">
    <location>
        <begin position="73"/>
        <end position="90"/>
    </location>
</feature>
<accession>A0A0B8QS08</accession>
<keyword evidence="3 5" id="KW-1133">Transmembrane helix</keyword>
<evidence type="ECO:0000313" key="8">
    <source>
        <dbReference type="Proteomes" id="UP000031666"/>
    </source>
</evidence>
<dbReference type="InterPro" id="IPR050925">
    <property type="entry name" value="Rhomboid_protease_S54"/>
</dbReference>
<sequence length="179" mass="20005">MFKFLVLFSLTLLLLMLPQLSELFRWQANLVDQNQWWRIVTGSFTHTNLYHLGMNLAGYWLLAYLFHARYKRYAVETLILATAIGIGLLFTSTQNYYGLSGALHGLFAIYATHEVLSGKRSSWLLLIGLGLKIAAENSGMMPISSASLIGARISTESHLIGSLVGLAIPFIQRSIRRLG</sequence>
<feature type="domain" description="Peptidase S54 rhomboid" evidence="6">
    <location>
        <begin position="34"/>
        <end position="171"/>
    </location>
</feature>
<reference evidence="7 8" key="2">
    <citation type="submission" date="2015-01" db="EMBL/GenBank/DDBJ databases">
        <authorList>
            <consortium name="NBRP consortium"/>
            <person name="Sawabe T."/>
            <person name="Meirelles P."/>
            <person name="Feng G."/>
            <person name="Sayaka M."/>
            <person name="Hattori M."/>
            <person name="Ohkuma M."/>
        </authorList>
    </citation>
    <scope>NUCLEOTIDE SEQUENCE [LARGE SCALE GENOMIC DNA]</scope>
    <source>
        <strain evidence="8">JCM 19241</strain>
    </source>
</reference>
<dbReference type="AlphaFoldDB" id="A0A0B8QS08"/>
<evidence type="ECO:0000259" key="6">
    <source>
        <dbReference type="Pfam" id="PF01694"/>
    </source>
</evidence>
<dbReference type="InterPro" id="IPR035952">
    <property type="entry name" value="Rhomboid-like_sf"/>
</dbReference>
<comment type="subcellular location">
    <subcellularLocation>
        <location evidence="1">Membrane</location>
        <topology evidence="1">Multi-pass membrane protein</topology>
    </subcellularLocation>
</comment>
<comment type="caution">
    <text evidence="7">The sequence shown here is derived from an EMBL/GenBank/DDBJ whole genome shotgun (WGS) entry which is preliminary data.</text>
</comment>
<evidence type="ECO:0000256" key="1">
    <source>
        <dbReference type="ARBA" id="ARBA00004141"/>
    </source>
</evidence>
<dbReference type="Gene3D" id="1.20.1540.10">
    <property type="entry name" value="Rhomboid-like"/>
    <property type="match status" value="1"/>
</dbReference>